<reference evidence="1" key="2">
    <citation type="submission" date="2015-06" db="UniProtKB">
        <authorList>
            <consortium name="EnsemblPlants"/>
        </authorList>
    </citation>
    <scope>IDENTIFICATION</scope>
    <source>
        <strain evidence="1">DM1-3 516 R44</strain>
    </source>
</reference>
<sequence length="128" mass="14285">MSEFVLGVYEMVVKECQTAMFINDKNISRLMCYAQHIEKEKLKKKFKETKRAKIGDGNFSHARCGKKHEGKCLAGTNGCFGCGKSGNKMRDITMLTAKRRKGKQAHPSGSGSNAPKQNRLYAFQTCGE</sequence>
<evidence type="ECO:0000313" key="2">
    <source>
        <dbReference type="Proteomes" id="UP000011115"/>
    </source>
</evidence>
<name>M1DSG3_SOLTU</name>
<accession>M1DSG3</accession>
<evidence type="ECO:0000313" key="1">
    <source>
        <dbReference type="EnsemblPlants" id="PGSC0003DMT400093670"/>
    </source>
</evidence>
<dbReference type="PaxDb" id="4113-PGSC0003DMT400093670"/>
<dbReference type="AlphaFoldDB" id="M1DSG3"/>
<keyword evidence="2" id="KW-1185">Reference proteome</keyword>
<dbReference type="EnsemblPlants" id="PGSC0003DMT400093670">
    <property type="protein sequence ID" value="PGSC0003DMT400093670"/>
    <property type="gene ID" value="PGSC0003DMG400043241"/>
</dbReference>
<protein>
    <submittedName>
        <fullName evidence="1">Gag-pol polyprotein</fullName>
    </submittedName>
</protein>
<reference evidence="2" key="1">
    <citation type="journal article" date="2011" name="Nature">
        <title>Genome sequence and analysis of the tuber crop potato.</title>
        <authorList>
            <consortium name="The Potato Genome Sequencing Consortium"/>
        </authorList>
    </citation>
    <scope>NUCLEOTIDE SEQUENCE [LARGE SCALE GENOMIC DNA]</scope>
    <source>
        <strain evidence="2">cv. DM1-3 516 R44</strain>
    </source>
</reference>
<dbReference type="Proteomes" id="UP000011115">
    <property type="component" value="Unassembled WGS sequence"/>
</dbReference>
<dbReference type="HOGENOM" id="CLU_043741_3_0_1"/>
<proteinExistence type="predicted"/>
<dbReference type="Gramene" id="PGSC0003DMT400093670">
    <property type="protein sequence ID" value="PGSC0003DMT400093670"/>
    <property type="gene ID" value="PGSC0003DMG400043241"/>
</dbReference>
<dbReference type="InParanoid" id="M1DSG3"/>
<organism evidence="1 2">
    <name type="scientific">Solanum tuberosum</name>
    <name type="common">Potato</name>
    <dbReference type="NCBI Taxonomy" id="4113"/>
    <lineage>
        <taxon>Eukaryota</taxon>
        <taxon>Viridiplantae</taxon>
        <taxon>Streptophyta</taxon>
        <taxon>Embryophyta</taxon>
        <taxon>Tracheophyta</taxon>
        <taxon>Spermatophyta</taxon>
        <taxon>Magnoliopsida</taxon>
        <taxon>eudicotyledons</taxon>
        <taxon>Gunneridae</taxon>
        <taxon>Pentapetalae</taxon>
        <taxon>asterids</taxon>
        <taxon>lamiids</taxon>
        <taxon>Solanales</taxon>
        <taxon>Solanaceae</taxon>
        <taxon>Solanoideae</taxon>
        <taxon>Solaneae</taxon>
        <taxon>Solanum</taxon>
    </lineage>
</organism>